<reference evidence="4 5" key="1">
    <citation type="submission" date="2018-06" db="EMBL/GenBank/DDBJ databases">
        <title>Sphaerisporangium craniellae sp. nov., isolated from a marine sponge in the South China Sea.</title>
        <authorList>
            <person name="Li L."/>
        </authorList>
    </citation>
    <scope>NUCLEOTIDE SEQUENCE [LARGE SCALE GENOMIC DNA]</scope>
    <source>
        <strain evidence="4 5">LHW63015</strain>
    </source>
</reference>
<feature type="chain" id="PRO_5016908771" evidence="1">
    <location>
        <begin position="31"/>
        <end position="462"/>
    </location>
</feature>
<dbReference type="Gene3D" id="3.40.50.1820">
    <property type="entry name" value="alpha/beta hydrolase"/>
    <property type="match status" value="1"/>
</dbReference>
<proteinExistence type="predicted"/>
<sequence>MSPTRFRAALAALIVALTTVTALPTLPAHAASATPALTDPHPCADAPGFTCSTLTVPLDHSGKTPGELKLQVATGDNADAPKGVLLLLSGGPGQPSVPFVAAIAARFPELAADYRWVTIDQRGTGANALKCPALQAESVTSDVASATPAAVRDCGRIVGADRAFYRTDDTVADLELLRRALGVRQMTLNGLSYGTRTAAHYAFARPANVRKMVLDSLIPFADPEHDDALGLVSMRAHRRVLREACAQVEGCTWDPTEDLAWLVRQRGDGVRLLDLMVVSGFLDPTYSGVIHAMHKARAGDPADLDRVLADLAAAQPQPYEMFSWGLHTATYCADTRQPWGDSATAPHRRRAALERRIDRLRPHETYPFDRATAAGVGFVQRCLHWPTSRPGSEPPAWSRIPVPTLLLSGDRDLSTPVEWAREVAARAPQGKLVVVPNTPHLVQVMEPGQVGRDAISTFLTQD</sequence>
<keyword evidence="5" id="KW-1185">Reference proteome</keyword>
<feature type="domain" description="AB hydrolase-1" evidence="2">
    <location>
        <begin position="84"/>
        <end position="249"/>
    </location>
</feature>
<dbReference type="Pfam" id="PF00561">
    <property type="entry name" value="Abhydrolase_1"/>
    <property type="match status" value="1"/>
</dbReference>
<dbReference type="PANTHER" id="PTHR43722:SF1">
    <property type="entry name" value="PROLINE IMINOPEPTIDASE"/>
    <property type="match status" value="1"/>
</dbReference>
<comment type="caution">
    <text evidence="4">The sequence shown here is derived from an EMBL/GenBank/DDBJ whole genome shotgun (WGS) entry which is preliminary data.</text>
</comment>
<organism evidence="4 5">
    <name type="scientific">Spongiactinospora rosea</name>
    <dbReference type="NCBI Taxonomy" id="2248750"/>
    <lineage>
        <taxon>Bacteria</taxon>
        <taxon>Bacillati</taxon>
        <taxon>Actinomycetota</taxon>
        <taxon>Actinomycetes</taxon>
        <taxon>Streptosporangiales</taxon>
        <taxon>Streptosporangiaceae</taxon>
        <taxon>Spongiactinospora</taxon>
    </lineage>
</organism>
<evidence type="ECO:0000313" key="4">
    <source>
        <dbReference type="EMBL" id="RBQ14223.1"/>
    </source>
</evidence>
<dbReference type="InterPro" id="IPR013595">
    <property type="entry name" value="Pept_S33_TAP-like_C"/>
</dbReference>
<protein>
    <submittedName>
        <fullName evidence="4">Esterase</fullName>
    </submittedName>
</protein>
<dbReference type="EMBL" id="QMEY01000036">
    <property type="protein sequence ID" value="RBQ14223.1"/>
    <property type="molecule type" value="Genomic_DNA"/>
</dbReference>
<accession>A0A366LL55</accession>
<dbReference type="Pfam" id="PF08386">
    <property type="entry name" value="Abhydrolase_4"/>
    <property type="match status" value="1"/>
</dbReference>
<dbReference type="InterPro" id="IPR005944">
    <property type="entry name" value="Pro_iminopeptidase"/>
</dbReference>
<dbReference type="OrthoDB" id="9796770at2"/>
<feature type="signal peptide" evidence="1">
    <location>
        <begin position="1"/>
        <end position="30"/>
    </location>
</feature>
<dbReference type="AlphaFoldDB" id="A0A366LL55"/>
<gene>
    <name evidence="4" type="ORF">DP939_41840</name>
</gene>
<dbReference type="PANTHER" id="PTHR43722">
    <property type="entry name" value="PROLINE IMINOPEPTIDASE"/>
    <property type="match status" value="1"/>
</dbReference>
<evidence type="ECO:0000256" key="1">
    <source>
        <dbReference type="SAM" id="SignalP"/>
    </source>
</evidence>
<dbReference type="Proteomes" id="UP000253303">
    <property type="component" value="Unassembled WGS sequence"/>
</dbReference>
<name>A0A366LL55_9ACTN</name>
<dbReference type="GO" id="GO:0006508">
    <property type="term" value="P:proteolysis"/>
    <property type="evidence" value="ECO:0007669"/>
    <property type="project" value="InterPro"/>
</dbReference>
<dbReference type="InterPro" id="IPR029058">
    <property type="entry name" value="AB_hydrolase_fold"/>
</dbReference>
<feature type="domain" description="Peptidase S33 tripeptidyl aminopeptidase-like C-terminal" evidence="3">
    <location>
        <begin position="380"/>
        <end position="461"/>
    </location>
</feature>
<dbReference type="GO" id="GO:0004177">
    <property type="term" value="F:aminopeptidase activity"/>
    <property type="evidence" value="ECO:0007669"/>
    <property type="project" value="UniProtKB-EC"/>
</dbReference>
<dbReference type="GO" id="GO:0005737">
    <property type="term" value="C:cytoplasm"/>
    <property type="evidence" value="ECO:0007669"/>
    <property type="project" value="InterPro"/>
</dbReference>
<evidence type="ECO:0000313" key="5">
    <source>
        <dbReference type="Proteomes" id="UP000253303"/>
    </source>
</evidence>
<evidence type="ECO:0000259" key="2">
    <source>
        <dbReference type="Pfam" id="PF00561"/>
    </source>
</evidence>
<dbReference type="SUPFAM" id="SSF53474">
    <property type="entry name" value="alpha/beta-Hydrolases"/>
    <property type="match status" value="1"/>
</dbReference>
<evidence type="ECO:0000259" key="3">
    <source>
        <dbReference type="Pfam" id="PF08386"/>
    </source>
</evidence>
<dbReference type="RefSeq" id="WP_113986397.1">
    <property type="nucleotide sequence ID" value="NZ_QMEY01000036.1"/>
</dbReference>
<keyword evidence="1" id="KW-0732">Signal</keyword>
<dbReference type="InterPro" id="IPR000073">
    <property type="entry name" value="AB_hydrolase_1"/>
</dbReference>